<protein>
    <submittedName>
        <fullName evidence="1">Uncharacterized protein</fullName>
    </submittedName>
</protein>
<gene>
    <name evidence="1" type="ORF">MTBBW1_2280021</name>
</gene>
<dbReference type="Proteomes" id="UP000191931">
    <property type="component" value="Unassembled WGS sequence"/>
</dbReference>
<dbReference type="RefSeq" id="WP_139786887.1">
    <property type="nucleotide sequence ID" value="NZ_LT828561.1"/>
</dbReference>
<dbReference type="EMBL" id="FWEV01000144">
    <property type="protein sequence ID" value="SLM30479.1"/>
    <property type="molecule type" value="Genomic_DNA"/>
</dbReference>
<organism evidence="1 2">
    <name type="scientific">Desulfamplus magnetovallimortis</name>
    <dbReference type="NCBI Taxonomy" id="1246637"/>
    <lineage>
        <taxon>Bacteria</taxon>
        <taxon>Pseudomonadati</taxon>
        <taxon>Thermodesulfobacteriota</taxon>
        <taxon>Desulfobacteria</taxon>
        <taxon>Desulfobacterales</taxon>
        <taxon>Desulfobacteraceae</taxon>
        <taxon>Desulfamplus</taxon>
    </lineage>
</organism>
<sequence>MTRKITLSIPDMLYEKMEDWRKSFNLSKMFQDALTEAIHKKEEFQRRIKEDHDMSQIIERLKNEKRQSEGNYSENGKMHGFKWAKSAHYEDLMYALELKGHSQMASDKMLGSYFSELAESDHFIDISSDTINKYGKLFLDGWRKGVKEFWNEVKEKI</sequence>
<evidence type="ECO:0000313" key="2">
    <source>
        <dbReference type="Proteomes" id="UP000191931"/>
    </source>
</evidence>
<proteinExistence type="predicted"/>
<accession>A0A1W1HDC3</accession>
<reference evidence="1 2" key="1">
    <citation type="submission" date="2017-03" db="EMBL/GenBank/DDBJ databases">
        <authorList>
            <person name="Afonso C.L."/>
            <person name="Miller P.J."/>
            <person name="Scott M.A."/>
            <person name="Spackman E."/>
            <person name="Goraichik I."/>
            <person name="Dimitrov K.M."/>
            <person name="Suarez D.L."/>
            <person name="Swayne D.E."/>
        </authorList>
    </citation>
    <scope>NUCLEOTIDE SEQUENCE [LARGE SCALE GENOMIC DNA]</scope>
    <source>
        <strain evidence="1">PRJEB14757</strain>
    </source>
</reference>
<dbReference type="AlphaFoldDB" id="A0A1W1HDC3"/>
<keyword evidence="2" id="KW-1185">Reference proteome</keyword>
<name>A0A1W1HDC3_9BACT</name>
<evidence type="ECO:0000313" key="1">
    <source>
        <dbReference type="EMBL" id="SLM30479.1"/>
    </source>
</evidence>
<dbReference type="OrthoDB" id="5417410at2"/>